<feature type="transmembrane region" description="Helical" evidence="1">
    <location>
        <begin position="12"/>
        <end position="29"/>
    </location>
</feature>
<proteinExistence type="predicted"/>
<dbReference type="EMBL" id="JAVDQD010000007">
    <property type="protein sequence ID" value="MDR6241272.1"/>
    <property type="molecule type" value="Genomic_DNA"/>
</dbReference>
<keyword evidence="3" id="KW-1185">Reference proteome</keyword>
<dbReference type="AlphaFoldDB" id="A0AAE4BUX5"/>
<reference evidence="2" key="1">
    <citation type="submission" date="2023-07" db="EMBL/GenBank/DDBJ databases">
        <title>Genomic Encyclopedia of Type Strains, Phase IV (KMG-IV): sequencing the most valuable type-strain genomes for metagenomic binning, comparative biology and taxonomic classification.</title>
        <authorList>
            <person name="Goeker M."/>
        </authorList>
    </citation>
    <scope>NUCLEOTIDE SEQUENCE</scope>
    <source>
        <strain evidence="2">DSM 26174</strain>
    </source>
</reference>
<keyword evidence="1" id="KW-0812">Transmembrane</keyword>
<gene>
    <name evidence="2" type="ORF">HNQ88_004350</name>
</gene>
<evidence type="ECO:0000313" key="3">
    <source>
        <dbReference type="Proteomes" id="UP001185092"/>
    </source>
</evidence>
<comment type="caution">
    <text evidence="2">The sequence shown here is derived from an EMBL/GenBank/DDBJ whole genome shotgun (WGS) entry which is preliminary data.</text>
</comment>
<feature type="transmembrane region" description="Helical" evidence="1">
    <location>
        <begin position="79"/>
        <end position="100"/>
    </location>
</feature>
<feature type="transmembrane region" description="Helical" evidence="1">
    <location>
        <begin position="41"/>
        <end position="59"/>
    </location>
</feature>
<organism evidence="2 3">
    <name type="scientific">Aureibacter tunicatorum</name>
    <dbReference type="NCBI Taxonomy" id="866807"/>
    <lineage>
        <taxon>Bacteria</taxon>
        <taxon>Pseudomonadati</taxon>
        <taxon>Bacteroidota</taxon>
        <taxon>Cytophagia</taxon>
        <taxon>Cytophagales</taxon>
        <taxon>Persicobacteraceae</taxon>
        <taxon>Aureibacter</taxon>
    </lineage>
</organism>
<accession>A0AAE4BUX5</accession>
<sequence>MENLVDIGLNLTYFLLGVSILAAVVMPLINAIGDPKSILKFAGAIVVLAVVFGISYSVAGNEVLATYTKAGVGATGSQVVGGMLNMTYVLTFVAVVGMVYTEFHKIIK</sequence>
<keyword evidence="1" id="KW-1133">Transmembrane helix</keyword>
<dbReference type="Proteomes" id="UP001185092">
    <property type="component" value="Unassembled WGS sequence"/>
</dbReference>
<evidence type="ECO:0000313" key="2">
    <source>
        <dbReference type="EMBL" id="MDR6241272.1"/>
    </source>
</evidence>
<keyword evidence="1" id="KW-0472">Membrane</keyword>
<protein>
    <submittedName>
        <fullName evidence="2">Uncharacterized protein</fullName>
    </submittedName>
</protein>
<evidence type="ECO:0000256" key="1">
    <source>
        <dbReference type="SAM" id="Phobius"/>
    </source>
</evidence>
<name>A0AAE4BUX5_9BACT</name>
<dbReference type="RefSeq" id="WP_309941902.1">
    <property type="nucleotide sequence ID" value="NZ_AP025305.1"/>
</dbReference>